<feature type="region of interest" description="Disordered" evidence="1">
    <location>
        <begin position="230"/>
        <end position="251"/>
    </location>
</feature>
<feature type="compositionally biased region" description="Basic and acidic residues" evidence="1">
    <location>
        <begin position="1"/>
        <end position="13"/>
    </location>
</feature>
<feature type="compositionally biased region" description="Polar residues" evidence="1">
    <location>
        <begin position="109"/>
        <end position="121"/>
    </location>
</feature>
<gene>
    <name evidence="3" type="ORF">KGF57_004762</name>
</gene>
<dbReference type="EMBL" id="JAIHNG010000164">
    <property type="protein sequence ID" value="KAI5949164.1"/>
    <property type="molecule type" value="Genomic_DNA"/>
</dbReference>
<sequence length="583" mass="64843">MHESIKVKEKGQVSKEGPVTRSSSGSNVGSNSLEEDWSIISSSSDFDDERSTTSSDGKHNIESDDQFGSSDAGDGSIFKVPKLVPGVDKQGSIRAAPDTRKLSGGSEEFNGSPSSLSTASRSDGDSVSHELANWANVGSKIKFFENMSMFSESIKQKSSDFYSNYAKDKIEQLNKYVSEQNMSVGLDGAAEEAGCERHGLETLTAAPQAEIDTDMEDTIELQARERKEATEAAKQEVYQEPPISNKVQTKTNPTSHKVRIINAVQNFLDTHSEYLCYYLFAILVGLIPAIYTIHHFASVKASKPVTFYDKCNQYWTDLVYEDAPVSSNYFAFRTKKLKVNRFVSYSKQLRTSLEPSLALVRQWSNEVVAEAVPIVNNWLSKTSNAVMLVSKNSQQWLKDASVVAQKELASLKEFASQAGENASVYSHLGMKYASRHGKIFAGQLSNYTIKSVDTLEKLLYSSRREAAAISNKAAKFSAEYSKIAAQVSRKFGKKWARLGRVGLRKSSRLLRKEINKLQKQYPGWQKGVVSKLTVATNWRASFWSKDSFLKKQLRSSSKLVFKKFSEVANAYRGISNEKGLEVL</sequence>
<keyword evidence="4" id="KW-1185">Reference proteome</keyword>
<dbReference type="RefSeq" id="XP_051606674.1">
    <property type="nucleotide sequence ID" value="XM_051754306.1"/>
</dbReference>
<evidence type="ECO:0000256" key="1">
    <source>
        <dbReference type="SAM" id="MobiDB-lite"/>
    </source>
</evidence>
<evidence type="ECO:0000256" key="2">
    <source>
        <dbReference type="SAM" id="Phobius"/>
    </source>
</evidence>
<reference evidence="3 4" key="1">
    <citation type="journal article" date="2022" name="DNA Res.">
        <title>Genome analysis of five recently described species of the CUG-Ser clade uncovers Candida theae as a new hybrid lineage with pathogenic potential in the Candida parapsilosis species complex.</title>
        <authorList>
            <person name="Mixao V."/>
            <person name="Del Olmo V."/>
            <person name="Hegedusova E."/>
            <person name="Saus E."/>
            <person name="Pryszcz L."/>
            <person name="Cillingova A."/>
            <person name="Nosek J."/>
            <person name="Gabaldon T."/>
        </authorList>
    </citation>
    <scope>NUCLEOTIDE SEQUENCE [LARGE SCALE GENOMIC DNA]</scope>
    <source>
        <strain evidence="3 4">CBS 12239</strain>
    </source>
</reference>
<feature type="region of interest" description="Disordered" evidence="1">
    <location>
        <begin position="1"/>
        <end position="126"/>
    </location>
</feature>
<keyword evidence="2" id="KW-0812">Transmembrane</keyword>
<organism evidence="3 4">
    <name type="scientific">Candida theae</name>
    <dbReference type="NCBI Taxonomy" id="1198502"/>
    <lineage>
        <taxon>Eukaryota</taxon>
        <taxon>Fungi</taxon>
        <taxon>Dikarya</taxon>
        <taxon>Ascomycota</taxon>
        <taxon>Saccharomycotina</taxon>
        <taxon>Pichiomycetes</taxon>
        <taxon>Debaryomycetaceae</taxon>
        <taxon>Candida/Lodderomyces clade</taxon>
        <taxon>Candida</taxon>
    </lineage>
</organism>
<dbReference type="GeneID" id="76152806"/>
<dbReference type="AlphaFoldDB" id="A0AAD5FWE0"/>
<name>A0AAD5FWE0_9ASCO</name>
<feature type="compositionally biased region" description="Low complexity" evidence="1">
    <location>
        <begin position="22"/>
        <end position="44"/>
    </location>
</feature>
<dbReference type="Proteomes" id="UP001204833">
    <property type="component" value="Unassembled WGS sequence"/>
</dbReference>
<protein>
    <submittedName>
        <fullName evidence="3">Uncharacterized protein</fullName>
    </submittedName>
</protein>
<feature type="transmembrane region" description="Helical" evidence="2">
    <location>
        <begin position="275"/>
        <end position="294"/>
    </location>
</feature>
<keyword evidence="2" id="KW-1133">Transmembrane helix</keyword>
<accession>A0AAD5FWE0</accession>
<keyword evidence="2" id="KW-0472">Membrane</keyword>
<comment type="caution">
    <text evidence="3">The sequence shown here is derived from an EMBL/GenBank/DDBJ whole genome shotgun (WGS) entry which is preliminary data.</text>
</comment>
<evidence type="ECO:0000313" key="3">
    <source>
        <dbReference type="EMBL" id="KAI5949164.1"/>
    </source>
</evidence>
<evidence type="ECO:0000313" key="4">
    <source>
        <dbReference type="Proteomes" id="UP001204833"/>
    </source>
</evidence>
<proteinExistence type="predicted"/>